<comment type="subcellular location">
    <subcellularLocation>
        <location evidence="1">Cell membrane</location>
        <topology evidence="1">Multi-pass membrane protein</topology>
    </subcellularLocation>
</comment>
<keyword evidence="10" id="KW-0739">Sodium transport</keyword>
<feature type="transmembrane region" description="Helical" evidence="12">
    <location>
        <begin position="78"/>
        <end position="99"/>
    </location>
</feature>
<evidence type="ECO:0000256" key="4">
    <source>
        <dbReference type="ARBA" id="ARBA00022475"/>
    </source>
</evidence>
<feature type="transmembrane region" description="Helical" evidence="12">
    <location>
        <begin position="377"/>
        <end position="396"/>
    </location>
</feature>
<organism evidence="13 14">
    <name type="scientific">Alloiococcus otitis ATCC 51267</name>
    <dbReference type="NCBI Taxonomy" id="883081"/>
    <lineage>
        <taxon>Bacteria</taxon>
        <taxon>Bacillati</taxon>
        <taxon>Bacillota</taxon>
        <taxon>Bacilli</taxon>
        <taxon>Lactobacillales</taxon>
        <taxon>Carnobacteriaceae</taxon>
        <taxon>Alloiococcus</taxon>
    </lineage>
</organism>
<dbReference type="GO" id="GO:0005886">
    <property type="term" value="C:plasma membrane"/>
    <property type="evidence" value="ECO:0007669"/>
    <property type="project" value="UniProtKB-SubCell"/>
</dbReference>
<feature type="transmembrane region" description="Helical" evidence="12">
    <location>
        <begin position="120"/>
        <end position="143"/>
    </location>
</feature>
<keyword evidence="9 12" id="KW-0472">Membrane</keyword>
<evidence type="ECO:0000256" key="9">
    <source>
        <dbReference type="ARBA" id="ARBA00023136"/>
    </source>
</evidence>
<evidence type="ECO:0000313" key="14">
    <source>
        <dbReference type="Proteomes" id="UP000009875"/>
    </source>
</evidence>
<feature type="transmembrane region" description="Helical" evidence="12">
    <location>
        <begin position="155"/>
        <end position="174"/>
    </location>
</feature>
<protein>
    <submittedName>
        <fullName evidence="13">Solute:sodium symporter (SSS) family transporter</fullName>
    </submittedName>
</protein>
<feature type="transmembrane region" description="Helical" evidence="12">
    <location>
        <begin position="237"/>
        <end position="255"/>
    </location>
</feature>
<comment type="similarity">
    <text evidence="2 11">Belongs to the sodium:solute symporter (SSF) (TC 2.A.21) family.</text>
</comment>
<keyword evidence="7" id="KW-0915">Sodium</keyword>
<evidence type="ECO:0000256" key="12">
    <source>
        <dbReference type="SAM" id="Phobius"/>
    </source>
</evidence>
<evidence type="ECO:0000256" key="1">
    <source>
        <dbReference type="ARBA" id="ARBA00004651"/>
    </source>
</evidence>
<evidence type="ECO:0000256" key="10">
    <source>
        <dbReference type="ARBA" id="ARBA00023201"/>
    </source>
</evidence>
<keyword evidence="14" id="KW-1185">Reference proteome</keyword>
<feature type="transmembrane region" description="Helical" evidence="12">
    <location>
        <begin position="6"/>
        <end position="26"/>
    </location>
</feature>
<dbReference type="InterPro" id="IPR001734">
    <property type="entry name" value="Na/solute_symporter"/>
</dbReference>
<sequence length="502" mass="54458">MESNPGFGFTNMVVLVVYLLFMLVFGSSFIRKSGKSSDAFFKAEGSLPGWAVGMSIFATAVSSITFMSTPEQTFISDWSYIVGSACIIVVIPILIAYFVPFFRKLQVTSAYEYLEERFDPVVRTLSSVLFVLYHLGRISVVVYLPVLAVASVTDINPVLIAVAVSLVCIIYTLLGGMEGVIWSDTIQGFILLAGSILILLMAIFKIDGGLSEISNTIVSEGKFFSASNLDMSDLSDYVPLIFIGQLVSFLYQYGCSQDMVQRFVTSKSMKETKKSLWLTYGLCIVFFPIFYAIGSVLYVYYGQNGGLPAGVNTSAVVPFFILTELPAGIAGLIIAAIFAASQSTVSSSLNSISACLVVDIKRRFFEDKLKNVSEVSIARWIIIVTGLFGLLVTVYFTAGNSSQTWDIILAIGGLFGVPIAAVFTLGIFTKRANGKGTLIGLIAGIVLAIITDAMNISPLLTATVAFIVTFLIGYFLSLAFPDSDKNIRGLTYKTRDITYAKN</sequence>
<evidence type="ECO:0000256" key="7">
    <source>
        <dbReference type="ARBA" id="ARBA00023053"/>
    </source>
</evidence>
<feature type="transmembrane region" description="Helical" evidence="12">
    <location>
        <begin position="316"/>
        <end position="340"/>
    </location>
</feature>
<dbReference type="Proteomes" id="UP000009875">
    <property type="component" value="Unassembled WGS sequence"/>
</dbReference>
<gene>
    <name evidence="13" type="ORF">HMPREF9698_01040</name>
</gene>
<name>K9E9Z0_9LACT</name>
<dbReference type="PANTHER" id="PTHR42985">
    <property type="entry name" value="SODIUM-COUPLED MONOCARBOXYLATE TRANSPORTER"/>
    <property type="match status" value="1"/>
</dbReference>
<feature type="transmembrane region" description="Helical" evidence="12">
    <location>
        <begin position="436"/>
        <end position="454"/>
    </location>
</feature>
<evidence type="ECO:0000256" key="3">
    <source>
        <dbReference type="ARBA" id="ARBA00022448"/>
    </source>
</evidence>
<feature type="transmembrane region" description="Helical" evidence="12">
    <location>
        <begin position="460"/>
        <end position="480"/>
    </location>
</feature>
<keyword evidence="4" id="KW-1003">Cell membrane</keyword>
<dbReference type="STRING" id="883081.HMPREF9698_01040"/>
<reference evidence="13 14" key="1">
    <citation type="submission" date="2012-09" db="EMBL/GenBank/DDBJ databases">
        <title>The Genome Sequence of Alloiococcus otitis ATCC 51267.</title>
        <authorList>
            <consortium name="The Broad Institute Genome Sequencing Platform"/>
            <person name="Earl A."/>
            <person name="Ward D."/>
            <person name="Feldgarden M."/>
            <person name="Gevers D."/>
            <person name="Huys G."/>
            <person name="Walker B."/>
            <person name="Young S.K."/>
            <person name="Zeng Q."/>
            <person name="Gargeya S."/>
            <person name="Fitzgerald M."/>
            <person name="Haas B."/>
            <person name="Abouelleil A."/>
            <person name="Alvarado L."/>
            <person name="Arachchi H.M."/>
            <person name="Berlin A.M."/>
            <person name="Chapman S.B."/>
            <person name="Goldberg J."/>
            <person name="Griggs A."/>
            <person name="Gujja S."/>
            <person name="Hansen M."/>
            <person name="Howarth C."/>
            <person name="Imamovic A."/>
            <person name="Larimer J."/>
            <person name="McCowen C."/>
            <person name="Montmayeur A."/>
            <person name="Murphy C."/>
            <person name="Neiman D."/>
            <person name="Pearson M."/>
            <person name="Priest M."/>
            <person name="Roberts A."/>
            <person name="Saif S."/>
            <person name="Shea T."/>
            <person name="Sisk P."/>
            <person name="Sykes S."/>
            <person name="Wortman J."/>
            <person name="Nusbaum C."/>
            <person name="Birren B."/>
        </authorList>
    </citation>
    <scope>NUCLEOTIDE SEQUENCE [LARGE SCALE GENOMIC DNA]</scope>
    <source>
        <strain evidence="13 14">ATCC 51267</strain>
    </source>
</reference>
<dbReference type="PATRIC" id="fig|883081.3.peg.1041"/>
<dbReference type="RefSeq" id="WP_003778066.1">
    <property type="nucleotide sequence ID" value="NZ_JH992959.1"/>
</dbReference>
<feature type="transmembrane region" description="Helical" evidence="12">
    <location>
        <begin position="186"/>
        <end position="204"/>
    </location>
</feature>
<keyword evidence="6 12" id="KW-1133">Transmembrane helix</keyword>
<evidence type="ECO:0000256" key="11">
    <source>
        <dbReference type="RuleBase" id="RU362091"/>
    </source>
</evidence>
<dbReference type="GO" id="GO:0015293">
    <property type="term" value="F:symporter activity"/>
    <property type="evidence" value="ECO:0007669"/>
    <property type="project" value="TreeGrafter"/>
</dbReference>
<feature type="transmembrane region" description="Helical" evidence="12">
    <location>
        <begin position="276"/>
        <end position="301"/>
    </location>
</feature>
<evidence type="ECO:0000256" key="2">
    <source>
        <dbReference type="ARBA" id="ARBA00006434"/>
    </source>
</evidence>
<feature type="transmembrane region" description="Helical" evidence="12">
    <location>
        <begin position="408"/>
        <end position="429"/>
    </location>
</feature>
<dbReference type="InterPro" id="IPR051163">
    <property type="entry name" value="Sodium:Solute_Symporter_SSF"/>
</dbReference>
<evidence type="ECO:0000313" key="13">
    <source>
        <dbReference type="EMBL" id="EKU93508.1"/>
    </source>
</evidence>
<evidence type="ECO:0000256" key="8">
    <source>
        <dbReference type="ARBA" id="ARBA00023065"/>
    </source>
</evidence>
<dbReference type="AlphaFoldDB" id="K9E9Z0"/>
<proteinExistence type="inferred from homology"/>
<dbReference type="EMBL" id="AGXA01000020">
    <property type="protein sequence ID" value="EKU93508.1"/>
    <property type="molecule type" value="Genomic_DNA"/>
</dbReference>
<dbReference type="Pfam" id="PF00474">
    <property type="entry name" value="SSF"/>
    <property type="match status" value="1"/>
</dbReference>
<dbReference type="CDD" id="cd11495">
    <property type="entry name" value="SLC5sbd_NIS-like_u3"/>
    <property type="match status" value="1"/>
</dbReference>
<keyword evidence="3" id="KW-0813">Transport</keyword>
<dbReference type="eggNOG" id="COG0591">
    <property type="taxonomic scope" value="Bacteria"/>
</dbReference>
<dbReference type="GO" id="GO:0006814">
    <property type="term" value="P:sodium ion transport"/>
    <property type="evidence" value="ECO:0007669"/>
    <property type="project" value="UniProtKB-KW"/>
</dbReference>
<keyword evidence="8" id="KW-0406">Ion transport</keyword>
<dbReference type="Gene3D" id="1.20.1730.10">
    <property type="entry name" value="Sodium/glucose cotransporter"/>
    <property type="match status" value="1"/>
</dbReference>
<feature type="transmembrane region" description="Helical" evidence="12">
    <location>
        <begin position="47"/>
        <end position="66"/>
    </location>
</feature>
<dbReference type="PANTHER" id="PTHR42985:SF40">
    <property type="entry name" value="LD47995P-RELATED"/>
    <property type="match status" value="1"/>
</dbReference>
<evidence type="ECO:0000256" key="6">
    <source>
        <dbReference type="ARBA" id="ARBA00022989"/>
    </source>
</evidence>
<accession>K9E9Z0</accession>
<dbReference type="NCBIfam" id="TIGR00813">
    <property type="entry name" value="sss"/>
    <property type="match status" value="1"/>
</dbReference>
<evidence type="ECO:0000256" key="5">
    <source>
        <dbReference type="ARBA" id="ARBA00022692"/>
    </source>
</evidence>
<comment type="caution">
    <text evidence="13">The sequence shown here is derived from an EMBL/GenBank/DDBJ whole genome shotgun (WGS) entry which is preliminary data.</text>
</comment>
<dbReference type="InterPro" id="IPR038377">
    <property type="entry name" value="Na/Glc_symporter_sf"/>
</dbReference>
<dbReference type="HOGENOM" id="CLU_018808_11_4_9"/>
<dbReference type="PROSITE" id="PS50283">
    <property type="entry name" value="NA_SOLUT_SYMP_3"/>
    <property type="match status" value="1"/>
</dbReference>
<keyword evidence="5 12" id="KW-0812">Transmembrane</keyword>
<dbReference type="OrthoDB" id="9810181at2"/>